<gene>
    <name evidence="1" type="ORF">FB559_0081</name>
</gene>
<dbReference type="RefSeq" id="WP_141952051.1">
    <property type="nucleotide sequence ID" value="NZ_VFOZ01000001.1"/>
</dbReference>
<dbReference type="InterPro" id="IPR008183">
    <property type="entry name" value="Aldose_1/G6P_1-epimerase"/>
</dbReference>
<evidence type="ECO:0000313" key="2">
    <source>
        <dbReference type="Proteomes" id="UP000316096"/>
    </source>
</evidence>
<dbReference type="GO" id="GO:0004034">
    <property type="term" value="F:aldose 1-epimerase activity"/>
    <property type="evidence" value="ECO:0007669"/>
    <property type="project" value="TreeGrafter"/>
</dbReference>
<dbReference type="PANTHER" id="PTHR10091:SF0">
    <property type="entry name" value="GALACTOSE MUTAROTASE"/>
    <property type="match status" value="1"/>
</dbReference>
<dbReference type="GO" id="GO:0033499">
    <property type="term" value="P:galactose catabolic process via UDP-galactose, Leloir pathway"/>
    <property type="evidence" value="ECO:0007669"/>
    <property type="project" value="TreeGrafter"/>
</dbReference>
<dbReference type="EMBL" id="VFOZ01000001">
    <property type="protein sequence ID" value="TQL94605.1"/>
    <property type="molecule type" value="Genomic_DNA"/>
</dbReference>
<dbReference type="Pfam" id="PF01263">
    <property type="entry name" value="Aldose_epim"/>
    <property type="match status" value="1"/>
</dbReference>
<dbReference type="GO" id="GO:0006006">
    <property type="term" value="P:glucose metabolic process"/>
    <property type="evidence" value="ECO:0007669"/>
    <property type="project" value="TreeGrafter"/>
</dbReference>
<comment type="caution">
    <text evidence="1">The sequence shown here is derived from an EMBL/GenBank/DDBJ whole genome shotgun (WGS) entry which is preliminary data.</text>
</comment>
<protein>
    <submittedName>
        <fullName evidence="1">Aldose 1-epimerase</fullName>
    </submittedName>
</protein>
<dbReference type="AlphaFoldDB" id="A0A543CC11"/>
<evidence type="ECO:0000313" key="1">
    <source>
        <dbReference type="EMBL" id="TQL94605.1"/>
    </source>
</evidence>
<dbReference type="Gene3D" id="2.70.98.10">
    <property type="match status" value="1"/>
</dbReference>
<keyword evidence="2" id="KW-1185">Reference proteome</keyword>
<reference evidence="1 2" key="1">
    <citation type="submission" date="2019-06" db="EMBL/GenBank/DDBJ databases">
        <title>Sequencing the genomes of 1000 actinobacteria strains.</title>
        <authorList>
            <person name="Klenk H.-P."/>
        </authorList>
    </citation>
    <scope>NUCLEOTIDE SEQUENCE [LARGE SCALE GENOMIC DNA]</scope>
    <source>
        <strain evidence="1 2">DSM 102200</strain>
    </source>
</reference>
<dbReference type="InterPro" id="IPR014718">
    <property type="entry name" value="GH-type_carb-bd"/>
</dbReference>
<name>A0A543CC11_9ACTN</name>
<dbReference type="OrthoDB" id="4739604at2"/>
<dbReference type="GO" id="GO:0030246">
    <property type="term" value="F:carbohydrate binding"/>
    <property type="evidence" value="ECO:0007669"/>
    <property type="project" value="InterPro"/>
</dbReference>
<organism evidence="1 2">
    <name type="scientific">Actinoallomurus bryophytorum</name>
    <dbReference type="NCBI Taxonomy" id="1490222"/>
    <lineage>
        <taxon>Bacteria</taxon>
        <taxon>Bacillati</taxon>
        <taxon>Actinomycetota</taxon>
        <taxon>Actinomycetes</taxon>
        <taxon>Streptosporangiales</taxon>
        <taxon>Thermomonosporaceae</taxon>
        <taxon>Actinoallomurus</taxon>
    </lineage>
</organism>
<dbReference type="InterPro" id="IPR037480">
    <property type="entry name" value="YihR-like"/>
</dbReference>
<dbReference type="CDD" id="cd09022">
    <property type="entry name" value="Aldose_epim_Ec_YihR"/>
    <property type="match status" value="1"/>
</dbReference>
<dbReference type="PANTHER" id="PTHR10091">
    <property type="entry name" value="ALDOSE-1-EPIMERASE"/>
    <property type="match status" value="1"/>
</dbReference>
<accession>A0A543CC11</accession>
<proteinExistence type="predicted"/>
<dbReference type="InterPro" id="IPR011013">
    <property type="entry name" value="Gal_mutarotase_sf_dom"/>
</dbReference>
<dbReference type="SUPFAM" id="SSF74650">
    <property type="entry name" value="Galactose mutarotase-like"/>
    <property type="match status" value="1"/>
</dbReference>
<dbReference type="Proteomes" id="UP000316096">
    <property type="component" value="Unassembled WGS sequence"/>
</dbReference>
<sequence length="301" mass="33121">MTLSGNQYEIFAGPYEAIVTEQGASLRALLHDGRPLILSHDADEPVPAAAGQLLAPWPNRIDHGRYSFGGESHSLPINEGDLDNAIHGLVRFESWGAAEHERHRVRLTHRLLGHSGYPFRLDLTVEYTLDAAGGLTVRQSARNAGSRVAPYGHGAHPYLTLGRPLDECELLVTAGRYLEIDERAIPEPETREVAGTPYDFRAPRRIGETAINNPYTALDRDGDGRAWVRLRDGERSVALWAGEGHPWLEIYTRDEVMDETRRTGLGAEPMTCPPNSFATGIDLIALKPGEETSGMWGITAD</sequence>